<dbReference type="Proteomes" id="UP000887578">
    <property type="component" value="Unplaced"/>
</dbReference>
<organism evidence="2 3">
    <name type="scientific">Panagrolaimus davidi</name>
    <dbReference type="NCBI Taxonomy" id="227884"/>
    <lineage>
        <taxon>Eukaryota</taxon>
        <taxon>Metazoa</taxon>
        <taxon>Ecdysozoa</taxon>
        <taxon>Nematoda</taxon>
        <taxon>Chromadorea</taxon>
        <taxon>Rhabditida</taxon>
        <taxon>Tylenchina</taxon>
        <taxon>Panagrolaimomorpha</taxon>
        <taxon>Panagrolaimoidea</taxon>
        <taxon>Panagrolaimidae</taxon>
        <taxon>Panagrolaimus</taxon>
    </lineage>
</organism>
<proteinExistence type="predicted"/>
<evidence type="ECO:0000256" key="1">
    <source>
        <dbReference type="SAM" id="Phobius"/>
    </source>
</evidence>
<dbReference type="PANTHER" id="PTHR36535">
    <property type="entry name" value="YALI0E30327P"/>
    <property type="match status" value="1"/>
</dbReference>
<keyword evidence="1" id="KW-1133">Transmembrane helix</keyword>
<name>A0A914PCI8_9BILA</name>
<keyword evidence="1" id="KW-0812">Transmembrane</keyword>
<reference evidence="3" key="1">
    <citation type="submission" date="2022-11" db="UniProtKB">
        <authorList>
            <consortium name="WormBaseParasite"/>
        </authorList>
    </citation>
    <scope>IDENTIFICATION</scope>
</reference>
<feature type="transmembrane region" description="Helical" evidence="1">
    <location>
        <begin position="125"/>
        <end position="144"/>
    </location>
</feature>
<sequence length="145" mass="16110">MLFGQLALIDASLCTGGLAIVSHAESPARLKMDDDRLLLIEFQETYPRAAQMQAPLSIIGGILGFLHWLIYGGLFWLFGTFFMSAIVLFTVVAIMPINKQLMAMSTKNPVNSQSRKLIIRWGELHFIRTCFGFAAVLSFLIASLL</sequence>
<dbReference type="PANTHER" id="PTHR36535:SF1">
    <property type="entry name" value="DUF1772 DOMAIN-CONTAINING PROTEIN"/>
    <property type="match status" value="1"/>
</dbReference>
<dbReference type="Pfam" id="PF08592">
    <property type="entry name" value="Anthrone_oxy"/>
    <property type="match status" value="1"/>
</dbReference>
<dbReference type="InterPro" id="IPR013901">
    <property type="entry name" value="Anthrone_oxy"/>
</dbReference>
<dbReference type="AlphaFoldDB" id="A0A914PCI8"/>
<accession>A0A914PCI8</accession>
<protein>
    <submittedName>
        <fullName evidence="3">DUF1772 domain-containing protein</fullName>
    </submittedName>
</protein>
<feature type="transmembrane region" description="Helical" evidence="1">
    <location>
        <begin position="52"/>
        <end position="70"/>
    </location>
</feature>
<dbReference type="WBParaSite" id="PDA_v2.g15309.t1">
    <property type="protein sequence ID" value="PDA_v2.g15309.t1"/>
    <property type="gene ID" value="PDA_v2.g15309"/>
</dbReference>
<keyword evidence="2" id="KW-1185">Reference proteome</keyword>
<evidence type="ECO:0000313" key="3">
    <source>
        <dbReference type="WBParaSite" id="PDA_v2.g15309.t1"/>
    </source>
</evidence>
<keyword evidence="1" id="KW-0472">Membrane</keyword>
<feature type="transmembrane region" description="Helical" evidence="1">
    <location>
        <begin position="76"/>
        <end position="97"/>
    </location>
</feature>
<evidence type="ECO:0000313" key="2">
    <source>
        <dbReference type="Proteomes" id="UP000887578"/>
    </source>
</evidence>